<dbReference type="RefSeq" id="WP_281860816.1">
    <property type="nucleotide sequence ID" value="NZ_AP027070.1"/>
</dbReference>
<feature type="transmembrane region" description="Helical" evidence="1">
    <location>
        <begin position="108"/>
        <end position="125"/>
    </location>
</feature>
<dbReference type="EMBL" id="AP027070">
    <property type="protein sequence ID" value="BDU62584.1"/>
    <property type="molecule type" value="Genomic_DNA"/>
</dbReference>
<keyword evidence="1" id="KW-0812">Transmembrane</keyword>
<reference evidence="2 3" key="1">
    <citation type="submission" date="2022-11" db="EMBL/GenBank/DDBJ databases">
        <title>Genome sequence of clinical isolate of the human pathogenic Borrelia fainii.</title>
        <authorList>
            <person name="Itokawa K."/>
            <person name="Sato K."/>
            <person name="Qiu Y."/>
        </authorList>
    </citation>
    <scope>NUCLEOTIDE SEQUENCE [LARGE SCALE GENOMIC DNA]</scope>
    <source>
        <strain evidence="2 3">Qtaro</strain>
    </source>
</reference>
<keyword evidence="1" id="KW-1133">Transmembrane helix</keyword>
<dbReference type="Proteomes" id="UP001317516">
    <property type="component" value="Chromosome"/>
</dbReference>
<evidence type="ECO:0000256" key="1">
    <source>
        <dbReference type="SAM" id="Phobius"/>
    </source>
</evidence>
<feature type="transmembrane region" description="Helical" evidence="1">
    <location>
        <begin position="131"/>
        <end position="158"/>
    </location>
</feature>
<keyword evidence="3" id="KW-1185">Reference proteome</keyword>
<gene>
    <name evidence="2" type="ORF">BOFE_01240</name>
</gene>
<organism evidence="2 3">
    <name type="scientific">Candidatus Borrelia fainii</name>
    <dbReference type="NCBI Taxonomy" id="2518322"/>
    <lineage>
        <taxon>Bacteria</taxon>
        <taxon>Pseudomonadati</taxon>
        <taxon>Spirochaetota</taxon>
        <taxon>Spirochaetia</taxon>
        <taxon>Spirochaetales</taxon>
        <taxon>Borreliaceae</taxon>
        <taxon>Borrelia</taxon>
    </lineage>
</organism>
<evidence type="ECO:0000313" key="2">
    <source>
        <dbReference type="EMBL" id="BDU62584.1"/>
    </source>
</evidence>
<proteinExistence type="predicted"/>
<evidence type="ECO:0000313" key="3">
    <source>
        <dbReference type="Proteomes" id="UP001317516"/>
    </source>
</evidence>
<protein>
    <submittedName>
        <fullName evidence="2">Uncharacterized protein</fullName>
    </submittedName>
</protein>
<accession>A0ABM8DJ80</accession>
<name>A0ABM8DJ80_9SPIR</name>
<keyword evidence="1" id="KW-0472">Membrane</keyword>
<sequence>MFFVASVLFLFLTFFYFVNEFLNQINFDFNDLIDDVKSYNIDFFRDLDLENYFEQTLFDNDLVNSYYLLSSVNGMLIYKSKDDLIYKLTDKLEPTFLKNSVFIKKVKVNFELSNILVTLVIYYNILPKSRILYILHFYLFVISLAYFCFSVFILYCIYRDINGGDHDARCYLLN</sequence>